<feature type="domain" description="Luciferase-like" evidence="2">
    <location>
        <begin position="8"/>
        <end position="238"/>
    </location>
</feature>
<organism evidence="3 4">
    <name type="scientific">Nocardia sputorum</name>
    <dbReference type="NCBI Taxonomy" id="2984338"/>
    <lineage>
        <taxon>Bacteria</taxon>
        <taxon>Bacillati</taxon>
        <taxon>Actinomycetota</taxon>
        <taxon>Actinomycetes</taxon>
        <taxon>Mycobacteriales</taxon>
        <taxon>Nocardiaceae</taxon>
        <taxon>Nocardia</taxon>
    </lineage>
</organism>
<gene>
    <name evidence="3" type="ORF">IFM12276_38320</name>
</gene>
<dbReference type="InterPro" id="IPR050564">
    <property type="entry name" value="F420-G6PD/mer"/>
</dbReference>
<dbReference type="PANTHER" id="PTHR43244:SF1">
    <property type="entry name" value="5,10-METHYLENETETRAHYDROMETHANOPTERIN REDUCTASE"/>
    <property type="match status" value="1"/>
</dbReference>
<evidence type="ECO:0000313" key="4">
    <source>
        <dbReference type="Proteomes" id="UP001317870"/>
    </source>
</evidence>
<dbReference type="RefSeq" id="WP_281873729.1">
    <property type="nucleotide sequence ID" value="NZ_AP026978.1"/>
</dbReference>
<keyword evidence="1" id="KW-0560">Oxidoreductase</keyword>
<dbReference type="Gene3D" id="3.20.20.30">
    <property type="entry name" value="Luciferase-like domain"/>
    <property type="match status" value="1"/>
</dbReference>
<dbReference type="EMBL" id="AP026978">
    <property type="protein sequence ID" value="BDU00804.1"/>
    <property type="molecule type" value="Genomic_DNA"/>
</dbReference>
<dbReference type="Proteomes" id="UP001317870">
    <property type="component" value="Chromosome"/>
</dbReference>
<dbReference type="InterPro" id="IPR036661">
    <property type="entry name" value="Luciferase-like_sf"/>
</dbReference>
<keyword evidence="4" id="KW-1185">Reference proteome</keyword>
<reference evidence="3 4" key="1">
    <citation type="submission" date="2022-11" db="EMBL/GenBank/DDBJ databases">
        <title>Genome Sequencing of Nocardia sp. ON39_IFM12276 and assembly.</title>
        <authorList>
            <person name="Shimojima M."/>
            <person name="Toyokawa M."/>
            <person name="Uesaka K."/>
        </authorList>
    </citation>
    <scope>NUCLEOTIDE SEQUENCE [LARGE SCALE GENOMIC DNA]</scope>
    <source>
        <strain evidence="3 4">IFM 12276</strain>
    </source>
</reference>
<name>A0ABM8D0G4_9NOCA</name>
<accession>A0ABM8D0G4</accession>
<dbReference type="InterPro" id="IPR011251">
    <property type="entry name" value="Luciferase-like_dom"/>
</dbReference>
<dbReference type="SUPFAM" id="SSF51679">
    <property type="entry name" value="Bacterial luciferase-like"/>
    <property type="match status" value="1"/>
</dbReference>
<evidence type="ECO:0000259" key="2">
    <source>
        <dbReference type="Pfam" id="PF00296"/>
    </source>
</evidence>
<dbReference type="Pfam" id="PF00296">
    <property type="entry name" value="Bac_luciferase"/>
    <property type="match status" value="1"/>
</dbReference>
<proteinExistence type="predicted"/>
<protein>
    <recommendedName>
        <fullName evidence="2">Luciferase-like domain-containing protein</fullName>
    </recommendedName>
</protein>
<dbReference type="PANTHER" id="PTHR43244">
    <property type="match status" value="1"/>
</dbReference>
<sequence length="268" mass="27551">MTLDIGIILPTSTPDPAQPILGDVRAAARLAEQSGLDSVWSTDHLVASAPILDSTVVLATAAAATDRIRIGYGVLLLALRPVALAAKQIATLQYVSGDRLILGVGTGNPAHGDVGWRAAGASFAERGRRTDEALRVLPDLVTGRPATLADGTEVTLAPGATMPPVLVAGDGERARRRAAAFADGWVAIGLEPHRIGARVDELASLAEEYGRPPLTVTVVAPALAADPGQAAEQLAAYAEAGAARVVLAPSGPQWEAGYEFAAKIKAQL</sequence>
<evidence type="ECO:0000256" key="1">
    <source>
        <dbReference type="ARBA" id="ARBA00023002"/>
    </source>
</evidence>
<evidence type="ECO:0000313" key="3">
    <source>
        <dbReference type="EMBL" id="BDU00804.1"/>
    </source>
</evidence>